<dbReference type="Proteomes" id="UP000594034">
    <property type="component" value="Chromosome"/>
</dbReference>
<organism evidence="2 3">
    <name type="scientific">Aeromonas simiae</name>
    <dbReference type="NCBI Taxonomy" id="218936"/>
    <lineage>
        <taxon>Bacteria</taxon>
        <taxon>Pseudomonadati</taxon>
        <taxon>Pseudomonadota</taxon>
        <taxon>Gammaproteobacteria</taxon>
        <taxon>Aeromonadales</taxon>
        <taxon>Aeromonadaceae</taxon>
        <taxon>Aeromonas</taxon>
    </lineage>
</organism>
<feature type="transmembrane region" description="Helical" evidence="1">
    <location>
        <begin position="25"/>
        <end position="42"/>
    </location>
</feature>
<evidence type="ECO:0000256" key="1">
    <source>
        <dbReference type="SAM" id="Phobius"/>
    </source>
</evidence>
<protein>
    <recommendedName>
        <fullName evidence="4">DUF4381 domain-containing protein</fullName>
    </recommendedName>
</protein>
<keyword evidence="1" id="KW-0472">Membrane</keyword>
<accession>A0A5J6WTN0</accession>
<reference evidence="2 3" key="1">
    <citation type="submission" date="2019-05" db="EMBL/GenBank/DDBJ databases">
        <title>OXA-830, a novel chromosomally encoded expanded-spectrum class D beta-lactamase in Aeromonas simiae.</title>
        <authorList>
            <person name="Zhou W."/>
            <person name="Chen Q."/>
        </authorList>
    </citation>
    <scope>NUCLEOTIDE SEQUENCE [LARGE SCALE GENOMIC DNA]</scope>
    <source>
        <strain evidence="2 3">A6</strain>
    </source>
</reference>
<keyword evidence="1" id="KW-1133">Transmembrane helix</keyword>
<dbReference type="KEGG" id="asim:FE240_07230"/>
<name>A0A5J6WTN0_9GAMM</name>
<keyword evidence="1" id="KW-0812">Transmembrane</keyword>
<sequence length="144" mass="16374">MSTDLSWLAQLRDIHPAPPLDEGRLTALSLLLVLLALLPLLIRVRQWRRRRAWLRHWQAATWPERHAALRRLTASRWPDLATQPTPAWLAALETRCGARLSGWAPEWDRWIYGALPVPPSAAQAIEAALPRLLAACPAPLRWQP</sequence>
<dbReference type="RefSeq" id="WP_193003963.1">
    <property type="nucleotide sequence ID" value="NZ_CP040449.1"/>
</dbReference>
<evidence type="ECO:0008006" key="4">
    <source>
        <dbReference type="Google" id="ProtNLM"/>
    </source>
</evidence>
<proteinExistence type="predicted"/>
<keyword evidence="3" id="KW-1185">Reference proteome</keyword>
<gene>
    <name evidence="2" type="ORF">FE240_07230</name>
</gene>
<dbReference type="EMBL" id="CP040449">
    <property type="protein sequence ID" value="QFI54506.1"/>
    <property type="molecule type" value="Genomic_DNA"/>
</dbReference>
<evidence type="ECO:0000313" key="2">
    <source>
        <dbReference type="EMBL" id="QFI54506.1"/>
    </source>
</evidence>
<dbReference type="AlphaFoldDB" id="A0A5J6WTN0"/>
<evidence type="ECO:0000313" key="3">
    <source>
        <dbReference type="Proteomes" id="UP000594034"/>
    </source>
</evidence>